<dbReference type="AlphaFoldDB" id="A0A0S7WSH0"/>
<accession>A0A0S7WSH0</accession>
<sequence length="96" mass="10399">MDIADMGRLPDQLGRVTVRCRALPQLGVVQIEISALGNDVGQAVLIRVTAIPRDDMVRYDVLKNVVVASNILESTALVVDIGDQFPETILIGITDK</sequence>
<proteinExistence type="predicted"/>
<evidence type="ECO:0000313" key="1">
    <source>
        <dbReference type="EMBL" id="KPJ53111.1"/>
    </source>
</evidence>
<dbReference type="EMBL" id="LIZS01000030">
    <property type="protein sequence ID" value="KPJ53111.1"/>
    <property type="molecule type" value="Genomic_DNA"/>
</dbReference>
<evidence type="ECO:0000313" key="2">
    <source>
        <dbReference type="Proteomes" id="UP000052008"/>
    </source>
</evidence>
<dbReference type="Proteomes" id="UP000052008">
    <property type="component" value="Unassembled WGS sequence"/>
</dbReference>
<protein>
    <submittedName>
        <fullName evidence="1">Uncharacterized protein</fullName>
    </submittedName>
</protein>
<name>A0A0S7WSH0_UNCT6</name>
<organism evidence="1 2">
    <name type="scientific">candidate division TA06 bacterium DG_24</name>
    <dbReference type="NCBI Taxonomy" id="1703770"/>
    <lineage>
        <taxon>Bacteria</taxon>
        <taxon>Bacteria division TA06</taxon>
    </lineage>
</organism>
<reference evidence="1 2" key="1">
    <citation type="journal article" date="2015" name="Microbiome">
        <title>Genomic resolution of linkages in carbon, nitrogen, and sulfur cycling among widespread estuary sediment bacteria.</title>
        <authorList>
            <person name="Baker B.J."/>
            <person name="Lazar C.S."/>
            <person name="Teske A.P."/>
            <person name="Dick G.J."/>
        </authorList>
    </citation>
    <scope>NUCLEOTIDE SEQUENCE [LARGE SCALE GENOMIC DNA]</scope>
    <source>
        <strain evidence="1">DG_24</strain>
    </source>
</reference>
<gene>
    <name evidence="1" type="ORF">AMJ39_05905</name>
</gene>
<comment type="caution">
    <text evidence="1">The sequence shown here is derived from an EMBL/GenBank/DDBJ whole genome shotgun (WGS) entry which is preliminary data.</text>
</comment>